<dbReference type="OrthoDB" id="198277at2157"/>
<sequence length="157" mass="17048">MTGREDDPSGPGRRQEGDQRANNREGGERGGLPPVSRGGSRDFPGLSAEFRVDILEHGDEVIVVAELPGAEKDEIRINLLNPQILRITARRAGTVEEEPGKYYVHERGDGTLSRMIRLPASVVEEGAGTGFKNGVLEIRLKKMRRLSGPGGKKIPIG</sequence>
<dbReference type="CDD" id="cd06464">
    <property type="entry name" value="ACD_sHsps-like"/>
    <property type="match status" value="1"/>
</dbReference>
<gene>
    <name evidence="5" type="ORF">L21_0364</name>
</gene>
<dbReference type="EMBL" id="FMID01000009">
    <property type="protein sequence ID" value="SCL74485.1"/>
    <property type="molecule type" value="Genomic_DNA"/>
</dbReference>
<dbReference type="InterPro" id="IPR002068">
    <property type="entry name" value="A-crystallin/Hsp20_dom"/>
</dbReference>
<evidence type="ECO:0000256" key="1">
    <source>
        <dbReference type="PROSITE-ProRule" id="PRU00285"/>
    </source>
</evidence>
<proteinExistence type="inferred from homology"/>
<organism evidence="5 6">
    <name type="scientific">Methanoculleus chikugoensis</name>
    <dbReference type="NCBI Taxonomy" id="118126"/>
    <lineage>
        <taxon>Archaea</taxon>
        <taxon>Methanobacteriati</taxon>
        <taxon>Methanobacteriota</taxon>
        <taxon>Stenosarchaea group</taxon>
        <taxon>Methanomicrobia</taxon>
        <taxon>Methanomicrobiales</taxon>
        <taxon>Methanomicrobiaceae</taxon>
        <taxon>Methanoculleus</taxon>
    </lineage>
</organism>
<dbReference type="AlphaFoldDB" id="A0A1M4MHX7"/>
<evidence type="ECO:0000313" key="5">
    <source>
        <dbReference type="EMBL" id="SCL74485.1"/>
    </source>
</evidence>
<name>A0A1M4MHX7_9EURY</name>
<evidence type="ECO:0000313" key="6">
    <source>
        <dbReference type="Proteomes" id="UP000184671"/>
    </source>
</evidence>
<dbReference type="STRING" id="118126.L21_0364"/>
<comment type="similarity">
    <text evidence="1 2">Belongs to the small heat shock protein (HSP20) family.</text>
</comment>
<feature type="domain" description="SHSP" evidence="4">
    <location>
        <begin position="41"/>
        <end position="157"/>
    </location>
</feature>
<dbReference type="Pfam" id="PF00011">
    <property type="entry name" value="HSP20"/>
    <property type="match status" value="1"/>
</dbReference>
<reference evidence="5 6" key="1">
    <citation type="submission" date="2016-08" db="EMBL/GenBank/DDBJ databases">
        <authorList>
            <person name="Seilhamer J.J."/>
        </authorList>
    </citation>
    <scope>NUCLEOTIDE SEQUENCE [LARGE SCALE GENOMIC DNA]</scope>
    <source>
        <strain evidence="5">L21-II-0</strain>
    </source>
</reference>
<dbReference type="Gene3D" id="2.60.40.790">
    <property type="match status" value="1"/>
</dbReference>
<dbReference type="Proteomes" id="UP000184671">
    <property type="component" value="Unassembled WGS sequence"/>
</dbReference>
<evidence type="ECO:0000256" key="2">
    <source>
        <dbReference type="RuleBase" id="RU003616"/>
    </source>
</evidence>
<dbReference type="PANTHER" id="PTHR11527">
    <property type="entry name" value="HEAT-SHOCK PROTEIN 20 FAMILY MEMBER"/>
    <property type="match status" value="1"/>
</dbReference>
<dbReference type="SUPFAM" id="SSF49764">
    <property type="entry name" value="HSP20-like chaperones"/>
    <property type="match status" value="1"/>
</dbReference>
<dbReference type="RefSeq" id="WP_074368794.1">
    <property type="nucleotide sequence ID" value="NZ_FMID01000009.1"/>
</dbReference>
<accession>A0A1M4MHX7</accession>
<dbReference type="PROSITE" id="PS01031">
    <property type="entry name" value="SHSP"/>
    <property type="match status" value="1"/>
</dbReference>
<evidence type="ECO:0000256" key="3">
    <source>
        <dbReference type="SAM" id="MobiDB-lite"/>
    </source>
</evidence>
<evidence type="ECO:0000259" key="4">
    <source>
        <dbReference type="PROSITE" id="PS01031"/>
    </source>
</evidence>
<dbReference type="InterPro" id="IPR008978">
    <property type="entry name" value="HSP20-like_chaperone"/>
</dbReference>
<protein>
    <recommendedName>
        <fullName evidence="4">SHSP domain-containing protein</fullName>
    </recommendedName>
</protein>
<feature type="compositionally biased region" description="Basic and acidic residues" evidence="3">
    <location>
        <begin position="1"/>
        <end position="28"/>
    </location>
</feature>
<feature type="region of interest" description="Disordered" evidence="3">
    <location>
        <begin position="1"/>
        <end position="43"/>
    </location>
</feature>
<dbReference type="InterPro" id="IPR031107">
    <property type="entry name" value="Small_HSP"/>
</dbReference>